<evidence type="ECO:0000256" key="4">
    <source>
        <dbReference type="ARBA" id="ARBA00023155"/>
    </source>
</evidence>
<dbReference type="PANTHER" id="PTHR24340">
    <property type="entry name" value="HOMEOBOX PROTEIN NKX"/>
    <property type="match status" value="1"/>
</dbReference>
<dbReference type="PANTHER" id="PTHR24340:SF17">
    <property type="entry name" value="NK1 TRANSCRIPTION FACTOR-RELATED PROTEIN 2"/>
    <property type="match status" value="1"/>
</dbReference>
<protein>
    <submittedName>
        <fullName evidence="11">NK1 transcription factor-related protein 2</fullName>
    </submittedName>
</protein>
<evidence type="ECO:0000256" key="8">
    <source>
        <dbReference type="RuleBase" id="RU000682"/>
    </source>
</evidence>
<comment type="caution">
    <text evidence="11">The sequence shown here is derived from an EMBL/GenBank/DDBJ whole genome shotgun (WGS) entry which is preliminary data.</text>
</comment>
<reference evidence="11 12" key="1">
    <citation type="journal article" date="2019" name="Genome Biol. Evol.">
        <title>Whole-Genome Sequencing of the Giant Devil Catfish, Bagarius yarrelli.</title>
        <authorList>
            <person name="Jiang W."/>
            <person name="Lv Y."/>
            <person name="Cheng L."/>
            <person name="Yang K."/>
            <person name="Chao B."/>
            <person name="Wang X."/>
            <person name="Li Y."/>
            <person name="Pan X."/>
            <person name="You X."/>
            <person name="Zhang Y."/>
            <person name="Yang J."/>
            <person name="Li J."/>
            <person name="Zhang X."/>
            <person name="Liu S."/>
            <person name="Sun C."/>
            <person name="Yang J."/>
            <person name="Shi Q."/>
        </authorList>
    </citation>
    <scope>NUCLEOTIDE SEQUENCE [LARGE SCALE GENOMIC DNA]</scope>
    <source>
        <strain evidence="11">JWS20170419001</strain>
        <tissue evidence="11">Muscle</tissue>
    </source>
</reference>
<evidence type="ECO:0000256" key="2">
    <source>
        <dbReference type="ARBA" id="ARBA00022473"/>
    </source>
</evidence>
<evidence type="ECO:0000313" key="11">
    <source>
        <dbReference type="EMBL" id="TSK22793.1"/>
    </source>
</evidence>
<feature type="compositionally biased region" description="Polar residues" evidence="9">
    <location>
        <begin position="125"/>
        <end position="136"/>
    </location>
</feature>
<sequence>MFEHQDPALKTTTSHRISFSIMDILDPHKFTRKKLDGLSTENSGTTFRSTEFGKLNSSPSAKDTSSQTEALLFTNTPETGECTEEEQCHSPLTPDVETTSAHGETHPRLSSPKHTDEADGDEENTSINSAADTSCTEDPAHRRRRSRSDHGSTRPRRARTAFTYEQLVALENKFRSTRYLSVCERLNLALALSLTETQVKIWFQNRRTKWKKQNPGAADSILQPPSSSGSPAAGLCGSAVAGFHSFPPFSGGNGVFHSPSAVPLSSSGTLLRPFFSSGYLQPTFFQPHL</sequence>
<evidence type="ECO:0000256" key="9">
    <source>
        <dbReference type="SAM" id="MobiDB-lite"/>
    </source>
</evidence>
<dbReference type="OrthoDB" id="6159439at2759"/>
<organism evidence="11 12">
    <name type="scientific">Bagarius yarrelli</name>
    <name type="common">Goonch</name>
    <name type="synonym">Bagrus yarrelli</name>
    <dbReference type="NCBI Taxonomy" id="175774"/>
    <lineage>
        <taxon>Eukaryota</taxon>
        <taxon>Metazoa</taxon>
        <taxon>Chordata</taxon>
        <taxon>Craniata</taxon>
        <taxon>Vertebrata</taxon>
        <taxon>Euteleostomi</taxon>
        <taxon>Actinopterygii</taxon>
        <taxon>Neopterygii</taxon>
        <taxon>Teleostei</taxon>
        <taxon>Ostariophysi</taxon>
        <taxon>Siluriformes</taxon>
        <taxon>Sisoridae</taxon>
        <taxon>Sisorinae</taxon>
        <taxon>Bagarius</taxon>
    </lineage>
</organism>
<dbReference type="InterPro" id="IPR050394">
    <property type="entry name" value="Homeobox_NK-like"/>
</dbReference>
<accession>A0A556TN58</accession>
<dbReference type="GO" id="GO:0000978">
    <property type="term" value="F:RNA polymerase II cis-regulatory region sequence-specific DNA binding"/>
    <property type="evidence" value="ECO:0007669"/>
    <property type="project" value="TreeGrafter"/>
</dbReference>
<dbReference type="GO" id="GO:0005634">
    <property type="term" value="C:nucleus"/>
    <property type="evidence" value="ECO:0007669"/>
    <property type="project" value="UniProtKB-SubCell"/>
</dbReference>
<feature type="compositionally biased region" description="Polar residues" evidence="9">
    <location>
        <begin position="39"/>
        <end position="78"/>
    </location>
</feature>
<feature type="compositionally biased region" description="Basic and acidic residues" evidence="9">
    <location>
        <begin position="103"/>
        <end position="117"/>
    </location>
</feature>
<keyword evidence="5 7" id="KW-0539">Nucleus</keyword>
<dbReference type="SMART" id="SM00389">
    <property type="entry name" value="HOX"/>
    <property type="match status" value="1"/>
</dbReference>
<dbReference type="SUPFAM" id="SSF46689">
    <property type="entry name" value="Homeodomain-like"/>
    <property type="match status" value="1"/>
</dbReference>
<dbReference type="Proteomes" id="UP000319801">
    <property type="component" value="Unassembled WGS sequence"/>
</dbReference>
<dbReference type="GO" id="GO:0030154">
    <property type="term" value="P:cell differentiation"/>
    <property type="evidence" value="ECO:0007669"/>
    <property type="project" value="TreeGrafter"/>
</dbReference>
<dbReference type="FunFam" id="1.10.10.60:FF:000315">
    <property type="entry name" value="NK1 homeobox 2"/>
    <property type="match status" value="1"/>
</dbReference>
<evidence type="ECO:0000313" key="12">
    <source>
        <dbReference type="Proteomes" id="UP000319801"/>
    </source>
</evidence>
<feature type="compositionally biased region" description="Basic residues" evidence="9">
    <location>
        <begin position="141"/>
        <end position="158"/>
    </location>
</feature>
<evidence type="ECO:0000259" key="10">
    <source>
        <dbReference type="PROSITE" id="PS50071"/>
    </source>
</evidence>
<dbReference type="InterPro" id="IPR017970">
    <property type="entry name" value="Homeobox_CS"/>
</dbReference>
<dbReference type="PRINTS" id="PR00024">
    <property type="entry name" value="HOMEOBOX"/>
</dbReference>
<comment type="similarity">
    <text evidence="6">Belongs to the NK-1 homeobox family.</text>
</comment>
<dbReference type="InterPro" id="IPR020479">
    <property type="entry name" value="HD_metazoa"/>
</dbReference>
<evidence type="ECO:0000256" key="5">
    <source>
        <dbReference type="ARBA" id="ARBA00023242"/>
    </source>
</evidence>
<evidence type="ECO:0000256" key="7">
    <source>
        <dbReference type="PROSITE-ProRule" id="PRU00108"/>
    </source>
</evidence>
<dbReference type="PROSITE" id="PS50071">
    <property type="entry name" value="HOMEOBOX_2"/>
    <property type="match status" value="1"/>
</dbReference>
<dbReference type="AlphaFoldDB" id="A0A556TN58"/>
<gene>
    <name evidence="11" type="ORF">Baya_2151</name>
</gene>
<dbReference type="PROSITE" id="PS00027">
    <property type="entry name" value="HOMEOBOX_1"/>
    <property type="match status" value="1"/>
</dbReference>
<evidence type="ECO:0000256" key="6">
    <source>
        <dbReference type="ARBA" id="ARBA00061009"/>
    </source>
</evidence>
<dbReference type="EMBL" id="VCAZ01000006">
    <property type="protein sequence ID" value="TSK22793.1"/>
    <property type="molecule type" value="Genomic_DNA"/>
</dbReference>
<keyword evidence="4 7" id="KW-0371">Homeobox</keyword>
<name>A0A556TN58_BAGYA</name>
<feature type="DNA-binding region" description="Homeobox" evidence="7">
    <location>
        <begin position="155"/>
        <end position="214"/>
    </location>
</feature>
<dbReference type="InterPro" id="IPR009057">
    <property type="entry name" value="Homeodomain-like_sf"/>
</dbReference>
<dbReference type="GO" id="GO:0000981">
    <property type="term" value="F:DNA-binding transcription factor activity, RNA polymerase II-specific"/>
    <property type="evidence" value="ECO:0007669"/>
    <property type="project" value="InterPro"/>
</dbReference>
<dbReference type="Pfam" id="PF00046">
    <property type="entry name" value="Homeodomain"/>
    <property type="match status" value="1"/>
</dbReference>
<dbReference type="InterPro" id="IPR001356">
    <property type="entry name" value="HD"/>
</dbReference>
<keyword evidence="3 7" id="KW-0238">DNA-binding</keyword>
<comment type="subcellular location">
    <subcellularLocation>
        <location evidence="1 7 8">Nucleus</location>
    </subcellularLocation>
</comment>
<evidence type="ECO:0000256" key="3">
    <source>
        <dbReference type="ARBA" id="ARBA00023125"/>
    </source>
</evidence>
<dbReference type="CDD" id="cd00086">
    <property type="entry name" value="homeodomain"/>
    <property type="match status" value="1"/>
</dbReference>
<feature type="region of interest" description="Disordered" evidence="9">
    <location>
        <begin position="35"/>
        <end position="158"/>
    </location>
</feature>
<evidence type="ECO:0000256" key="1">
    <source>
        <dbReference type="ARBA" id="ARBA00004123"/>
    </source>
</evidence>
<feature type="domain" description="Homeobox" evidence="10">
    <location>
        <begin position="153"/>
        <end position="213"/>
    </location>
</feature>
<keyword evidence="2" id="KW-0217">Developmental protein</keyword>
<dbReference type="Gene3D" id="1.10.10.60">
    <property type="entry name" value="Homeodomain-like"/>
    <property type="match status" value="1"/>
</dbReference>
<proteinExistence type="inferred from homology"/>
<keyword evidence="12" id="KW-1185">Reference proteome</keyword>